<dbReference type="RefSeq" id="WP_045964774.1">
    <property type="nucleotide sequence ID" value="NZ_JXXW01000039.1"/>
</dbReference>
<accession>A0AAQ2ET49</accession>
<dbReference type="EMBL" id="PNEL01000028">
    <property type="protein sequence ID" value="TMN76701.1"/>
    <property type="molecule type" value="Genomic_DNA"/>
</dbReference>
<organism evidence="1 2">
    <name type="scientific">Pseudoalteromonas piscicida</name>
    <dbReference type="NCBI Taxonomy" id="43662"/>
    <lineage>
        <taxon>Bacteria</taxon>
        <taxon>Pseudomonadati</taxon>
        <taxon>Pseudomonadota</taxon>
        <taxon>Gammaproteobacteria</taxon>
        <taxon>Alteromonadales</taxon>
        <taxon>Pseudoalteromonadaceae</taxon>
        <taxon>Pseudoalteromonas</taxon>
    </lineage>
</organism>
<reference evidence="2" key="2">
    <citation type="submission" date="2019-06" db="EMBL/GenBank/DDBJ databases">
        <title>Co-occurence of chitin degradation, pigmentation and bioactivity in marine Pseudoalteromonas.</title>
        <authorList>
            <person name="Sonnenschein E.C."/>
            <person name="Bech P.K."/>
        </authorList>
    </citation>
    <scope>NUCLEOTIDE SEQUENCE [LARGE SCALE GENOMIC DNA]</scope>
    <source>
        <strain evidence="2">S1607</strain>
    </source>
</reference>
<protein>
    <submittedName>
        <fullName evidence="1">Uncharacterized protein</fullName>
    </submittedName>
</protein>
<reference evidence="1 2" key="1">
    <citation type="submission" date="2017-12" db="EMBL/GenBank/DDBJ databases">
        <authorList>
            <person name="Paulsen S."/>
            <person name="Gram L.K."/>
        </authorList>
    </citation>
    <scope>NUCLEOTIDE SEQUENCE [LARGE SCALE GENOMIC DNA]</scope>
    <source>
        <strain evidence="1 2">S1607</strain>
    </source>
</reference>
<name>A0AAQ2ET49_PSEO7</name>
<evidence type="ECO:0000313" key="2">
    <source>
        <dbReference type="Proteomes" id="UP000305423"/>
    </source>
</evidence>
<proteinExistence type="predicted"/>
<sequence length="206" mass="24380">MQIETGTETDSDHCKAITHEYYRCRDAFEQFRLTAEGIILSGQNKEVSYRAYNAYSYFIHHLYEFLMACHARDSGNTSITNKRGPERTQYLDSLLMEDAHRVVQSRIDRISRGSAPSWENHISHYEGLLPIPEKFGEEFRIYRNKVSGHASFERISELNLTEFYKKYHQYLYLLYKDVGEMWGRERKEFPCLKDVTKFFEAIANET</sequence>
<dbReference type="Proteomes" id="UP000305423">
    <property type="component" value="Unassembled WGS sequence"/>
</dbReference>
<comment type="caution">
    <text evidence="1">The sequence shown here is derived from an EMBL/GenBank/DDBJ whole genome shotgun (WGS) entry which is preliminary data.</text>
</comment>
<evidence type="ECO:0000313" key="1">
    <source>
        <dbReference type="EMBL" id="TMN76701.1"/>
    </source>
</evidence>
<gene>
    <name evidence="1" type="ORF">CWB74_12005</name>
</gene>
<dbReference type="AlphaFoldDB" id="A0AAQ2ET49"/>